<comment type="caution">
    <text evidence="2">The sequence shown here is derived from an EMBL/GenBank/DDBJ whole genome shotgun (WGS) entry which is preliminary data.</text>
</comment>
<reference evidence="2" key="1">
    <citation type="journal article" date="2019" name="Sci. Rep.">
        <title>Draft genome of Tanacetum cinerariifolium, the natural source of mosquito coil.</title>
        <authorList>
            <person name="Yamashiro T."/>
            <person name="Shiraishi A."/>
            <person name="Satake H."/>
            <person name="Nakayama K."/>
        </authorList>
    </citation>
    <scope>NUCLEOTIDE SEQUENCE</scope>
</reference>
<name>A0A699VNJ9_TANCI</name>
<organism evidence="2">
    <name type="scientific">Tanacetum cinerariifolium</name>
    <name type="common">Dalmatian daisy</name>
    <name type="synonym">Chrysanthemum cinerariifolium</name>
    <dbReference type="NCBI Taxonomy" id="118510"/>
    <lineage>
        <taxon>Eukaryota</taxon>
        <taxon>Viridiplantae</taxon>
        <taxon>Streptophyta</taxon>
        <taxon>Embryophyta</taxon>
        <taxon>Tracheophyta</taxon>
        <taxon>Spermatophyta</taxon>
        <taxon>Magnoliopsida</taxon>
        <taxon>eudicotyledons</taxon>
        <taxon>Gunneridae</taxon>
        <taxon>Pentapetalae</taxon>
        <taxon>asterids</taxon>
        <taxon>campanulids</taxon>
        <taxon>Asterales</taxon>
        <taxon>Asteraceae</taxon>
        <taxon>Asteroideae</taxon>
        <taxon>Anthemideae</taxon>
        <taxon>Anthemidinae</taxon>
        <taxon>Tanacetum</taxon>
    </lineage>
</organism>
<sequence>MSGNYNVGECSHGVEELDNDFINDTNEENGEDSSEEEMIEEETAFDFKMFDIPKLDDKGKSAVGGFED</sequence>
<feature type="compositionally biased region" description="Acidic residues" evidence="1">
    <location>
        <begin position="16"/>
        <end position="38"/>
    </location>
</feature>
<dbReference type="AlphaFoldDB" id="A0A699VNJ9"/>
<gene>
    <name evidence="2" type="ORF">Tci_909154</name>
</gene>
<evidence type="ECO:0000313" key="2">
    <source>
        <dbReference type="EMBL" id="GFD37185.1"/>
    </source>
</evidence>
<protein>
    <submittedName>
        <fullName evidence="2">Uncharacterized protein</fullName>
    </submittedName>
</protein>
<proteinExistence type="predicted"/>
<feature type="region of interest" description="Disordered" evidence="1">
    <location>
        <begin position="1"/>
        <end position="38"/>
    </location>
</feature>
<accession>A0A699VNJ9</accession>
<evidence type="ECO:0000256" key="1">
    <source>
        <dbReference type="SAM" id="MobiDB-lite"/>
    </source>
</evidence>
<dbReference type="EMBL" id="BKCJ011482148">
    <property type="protein sequence ID" value="GFD37185.1"/>
    <property type="molecule type" value="Genomic_DNA"/>
</dbReference>